<organism evidence="1 3">
    <name type="scientific">Medicago truncatula</name>
    <name type="common">Barrel medic</name>
    <name type="synonym">Medicago tribuloides</name>
    <dbReference type="NCBI Taxonomy" id="3880"/>
    <lineage>
        <taxon>Eukaryota</taxon>
        <taxon>Viridiplantae</taxon>
        <taxon>Streptophyta</taxon>
        <taxon>Embryophyta</taxon>
        <taxon>Tracheophyta</taxon>
        <taxon>Spermatophyta</taxon>
        <taxon>Magnoliopsida</taxon>
        <taxon>eudicotyledons</taxon>
        <taxon>Gunneridae</taxon>
        <taxon>Pentapetalae</taxon>
        <taxon>rosids</taxon>
        <taxon>fabids</taxon>
        <taxon>Fabales</taxon>
        <taxon>Fabaceae</taxon>
        <taxon>Papilionoideae</taxon>
        <taxon>50 kb inversion clade</taxon>
        <taxon>NPAAA clade</taxon>
        <taxon>Hologalegina</taxon>
        <taxon>IRL clade</taxon>
        <taxon>Trifolieae</taxon>
        <taxon>Medicago</taxon>
    </lineage>
</organism>
<evidence type="ECO:0000313" key="2">
    <source>
        <dbReference type="EnsemblPlants" id="KEH32105"/>
    </source>
</evidence>
<keyword evidence="3" id="KW-1185">Reference proteome</keyword>
<accession>A0A072V1V6</accession>
<dbReference type="Proteomes" id="UP000002051">
    <property type="component" value="Chromosome 4"/>
</dbReference>
<dbReference type="EMBL" id="CM001220">
    <property type="protein sequence ID" value="KEH32105.1"/>
    <property type="molecule type" value="Genomic_DNA"/>
</dbReference>
<evidence type="ECO:0000313" key="3">
    <source>
        <dbReference type="Proteomes" id="UP000002051"/>
    </source>
</evidence>
<dbReference type="EnsemblPlants" id="KEH32105">
    <property type="protein sequence ID" value="KEH32105"/>
    <property type="gene ID" value="MTR_4g113445"/>
</dbReference>
<reference evidence="1 3" key="1">
    <citation type="journal article" date="2011" name="Nature">
        <title>The Medicago genome provides insight into the evolution of rhizobial symbioses.</title>
        <authorList>
            <person name="Young N.D."/>
            <person name="Debelle F."/>
            <person name="Oldroyd G.E."/>
            <person name="Geurts R."/>
            <person name="Cannon S.B."/>
            <person name="Udvardi M.K."/>
            <person name="Benedito V.A."/>
            <person name="Mayer K.F."/>
            <person name="Gouzy J."/>
            <person name="Schoof H."/>
            <person name="Van de Peer Y."/>
            <person name="Proost S."/>
            <person name="Cook D.R."/>
            <person name="Meyers B.C."/>
            <person name="Spannagl M."/>
            <person name="Cheung F."/>
            <person name="De Mita S."/>
            <person name="Krishnakumar V."/>
            <person name="Gundlach H."/>
            <person name="Zhou S."/>
            <person name="Mudge J."/>
            <person name="Bharti A.K."/>
            <person name="Murray J.D."/>
            <person name="Naoumkina M.A."/>
            <person name="Rosen B."/>
            <person name="Silverstein K.A."/>
            <person name="Tang H."/>
            <person name="Rombauts S."/>
            <person name="Zhao P.X."/>
            <person name="Zhou P."/>
            <person name="Barbe V."/>
            <person name="Bardou P."/>
            <person name="Bechner M."/>
            <person name="Bellec A."/>
            <person name="Berger A."/>
            <person name="Berges H."/>
            <person name="Bidwell S."/>
            <person name="Bisseling T."/>
            <person name="Choisne N."/>
            <person name="Couloux A."/>
            <person name="Denny R."/>
            <person name="Deshpande S."/>
            <person name="Dai X."/>
            <person name="Doyle J.J."/>
            <person name="Dudez A.M."/>
            <person name="Farmer A.D."/>
            <person name="Fouteau S."/>
            <person name="Franken C."/>
            <person name="Gibelin C."/>
            <person name="Gish J."/>
            <person name="Goldstein S."/>
            <person name="Gonzalez A.J."/>
            <person name="Green P.J."/>
            <person name="Hallab A."/>
            <person name="Hartog M."/>
            <person name="Hua A."/>
            <person name="Humphray S.J."/>
            <person name="Jeong D.H."/>
            <person name="Jing Y."/>
            <person name="Jocker A."/>
            <person name="Kenton S.M."/>
            <person name="Kim D.J."/>
            <person name="Klee K."/>
            <person name="Lai H."/>
            <person name="Lang C."/>
            <person name="Lin S."/>
            <person name="Macmil S.L."/>
            <person name="Magdelenat G."/>
            <person name="Matthews L."/>
            <person name="McCorrison J."/>
            <person name="Monaghan E.L."/>
            <person name="Mun J.H."/>
            <person name="Najar F.Z."/>
            <person name="Nicholson C."/>
            <person name="Noirot C."/>
            <person name="O'Bleness M."/>
            <person name="Paule C.R."/>
            <person name="Poulain J."/>
            <person name="Prion F."/>
            <person name="Qin B."/>
            <person name="Qu C."/>
            <person name="Retzel E.F."/>
            <person name="Riddle C."/>
            <person name="Sallet E."/>
            <person name="Samain S."/>
            <person name="Samson N."/>
            <person name="Sanders I."/>
            <person name="Saurat O."/>
            <person name="Scarpelli C."/>
            <person name="Schiex T."/>
            <person name="Segurens B."/>
            <person name="Severin A.J."/>
            <person name="Sherrier D.J."/>
            <person name="Shi R."/>
            <person name="Sims S."/>
            <person name="Singer S.R."/>
            <person name="Sinharoy S."/>
            <person name="Sterck L."/>
            <person name="Viollet A."/>
            <person name="Wang B.B."/>
            <person name="Wang K."/>
            <person name="Wang M."/>
            <person name="Wang X."/>
            <person name="Warfsmann J."/>
            <person name="Weissenbach J."/>
            <person name="White D.D."/>
            <person name="White J.D."/>
            <person name="Wiley G.B."/>
            <person name="Wincker P."/>
            <person name="Xing Y."/>
            <person name="Yang L."/>
            <person name="Yao Z."/>
            <person name="Ying F."/>
            <person name="Zhai J."/>
            <person name="Zhou L."/>
            <person name="Zuber A."/>
            <person name="Denarie J."/>
            <person name="Dixon R.A."/>
            <person name="May G.D."/>
            <person name="Schwartz D.C."/>
            <person name="Rogers J."/>
            <person name="Quetier F."/>
            <person name="Town C.D."/>
            <person name="Roe B.A."/>
        </authorList>
    </citation>
    <scope>NUCLEOTIDE SEQUENCE [LARGE SCALE GENOMIC DNA]</scope>
    <source>
        <strain evidence="1">A17</strain>
        <strain evidence="2 3">cv. Jemalong A17</strain>
    </source>
</reference>
<evidence type="ECO:0000313" key="1">
    <source>
        <dbReference type="EMBL" id="KEH32105.1"/>
    </source>
</evidence>
<sequence>MQLRPLNHAYGTNPGHQALNVLSINILTGHQALNLVELKLQGIKPPTMNEYAWTQHLNILDHRPLI</sequence>
<dbReference type="HOGENOM" id="CLU_206150_0_0_1"/>
<proteinExistence type="predicted"/>
<protein>
    <submittedName>
        <fullName evidence="1 2">Uncharacterized protein</fullName>
    </submittedName>
</protein>
<reference evidence="1 3" key="2">
    <citation type="journal article" date="2014" name="BMC Genomics">
        <title>An improved genome release (version Mt4.0) for the model legume Medicago truncatula.</title>
        <authorList>
            <person name="Tang H."/>
            <person name="Krishnakumar V."/>
            <person name="Bidwell S."/>
            <person name="Rosen B."/>
            <person name="Chan A."/>
            <person name="Zhou S."/>
            <person name="Gentzbittel L."/>
            <person name="Childs K.L."/>
            <person name="Yandell M."/>
            <person name="Gundlach H."/>
            <person name="Mayer K.F."/>
            <person name="Schwartz D.C."/>
            <person name="Town C.D."/>
        </authorList>
    </citation>
    <scope>GENOME REANNOTATION</scope>
    <source>
        <strain evidence="1">A17</strain>
        <strain evidence="2 3">cv. Jemalong A17</strain>
    </source>
</reference>
<dbReference type="AlphaFoldDB" id="A0A072V1V6"/>
<name>A0A072V1V6_MEDTR</name>
<reference evidence="2" key="3">
    <citation type="submission" date="2015-04" db="UniProtKB">
        <authorList>
            <consortium name="EnsemblPlants"/>
        </authorList>
    </citation>
    <scope>IDENTIFICATION</scope>
    <source>
        <strain evidence="2">cv. Jemalong A17</strain>
    </source>
</reference>
<gene>
    <name evidence="1" type="ordered locus">MTR_4g113445</name>
</gene>